<dbReference type="InterPro" id="IPR015424">
    <property type="entry name" value="PyrdxlP-dep_Trfase"/>
</dbReference>
<dbReference type="InterPro" id="IPR015421">
    <property type="entry name" value="PyrdxlP-dep_Trfase_major"/>
</dbReference>
<reference evidence="8" key="1">
    <citation type="submission" date="2020-08" db="EMBL/GenBank/DDBJ databases">
        <title>Genome public.</title>
        <authorList>
            <person name="Liu C."/>
            <person name="Sun Q."/>
        </authorList>
    </citation>
    <scope>NUCLEOTIDE SEQUENCE</scope>
    <source>
        <strain evidence="8">NSJ-53</strain>
    </source>
</reference>
<comment type="pathway">
    <text evidence="6">Amino-acid biosynthesis; L-histidine biosynthesis; L-histidine from 5-phospho-alpha-D-ribose 1-diphosphate: step 7/9.</text>
</comment>
<dbReference type="GO" id="GO:0030170">
    <property type="term" value="F:pyridoxal phosphate binding"/>
    <property type="evidence" value="ECO:0007669"/>
    <property type="project" value="InterPro"/>
</dbReference>
<dbReference type="EC" id="2.6.1.9" evidence="6"/>
<evidence type="ECO:0000256" key="6">
    <source>
        <dbReference type="HAMAP-Rule" id="MF_01023"/>
    </source>
</evidence>
<comment type="catalytic activity">
    <reaction evidence="6">
        <text>L-histidinol phosphate + 2-oxoglutarate = 3-(imidazol-4-yl)-2-oxopropyl phosphate + L-glutamate</text>
        <dbReference type="Rhea" id="RHEA:23744"/>
        <dbReference type="ChEBI" id="CHEBI:16810"/>
        <dbReference type="ChEBI" id="CHEBI:29985"/>
        <dbReference type="ChEBI" id="CHEBI:57766"/>
        <dbReference type="ChEBI" id="CHEBI:57980"/>
        <dbReference type="EC" id="2.6.1.9"/>
    </reaction>
</comment>
<feature type="domain" description="Aminotransferase class I/classII large" evidence="7">
    <location>
        <begin position="17"/>
        <end position="335"/>
    </location>
</feature>
<dbReference type="InterPro" id="IPR050106">
    <property type="entry name" value="HistidinolP_aminotransfase"/>
</dbReference>
<keyword evidence="4 6" id="KW-0808">Transferase</keyword>
<accession>A0A926D6T3</accession>
<dbReference type="RefSeq" id="WP_283244937.1">
    <property type="nucleotide sequence ID" value="NZ_JACRSR010000002.1"/>
</dbReference>
<dbReference type="InterPro" id="IPR005861">
    <property type="entry name" value="HisP_aminotrans"/>
</dbReference>
<name>A0A926D6T3_9FIRM</name>
<dbReference type="SUPFAM" id="SSF53383">
    <property type="entry name" value="PLP-dependent transferases"/>
    <property type="match status" value="1"/>
</dbReference>
<dbReference type="AlphaFoldDB" id="A0A926D6T3"/>
<keyword evidence="3 6" id="KW-0032">Aminotransferase</keyword>
<dbReference type="PANTHER" id="PTHR43643:SF3">
    <property type="entry name" value="HISTIDINOL-PHOSPHATE AMINOTRANSFERASE"/>
    <property type="match status" value="1"/>
</dbReference>
<evidence type="ECO:0000256" key="2">
    <source>
        <dbReference type="ARBA" id="ARBA00011738"/>
    </source>
</evidence>
<dbReference type="Gene3D" id="3.90.1150.10">
    <property type="entry name" value="Aspartate Aminotransferase, domain 1"/>
    <property type="match status" value="1"/>
</dbReference>
<organism evidence="8 9">
    <name type="scientific">Gehongia tenuis</name>
    <dbReference type="NCBI Taxonomy" id="2763655"/>
    <lineage>
        <taxon>Bacteria</taxon>
        <taxon>Bacillati</taxon>
        <taxon>Bacillota</taxon>
        <taxon>Clostridia</taxon>
        <taxon>Christensenellales</taxon>
        <taxon>Christensenellaceae</taxon>
        <taxon>Gehongia</taxon>
    </lineage>
</organism>
<evidence type="ECO:0000313" key="9">
    <source>
        <dbReference type="Proteomes" id="UP000623172"/>
    </source>
</evidence>
<dbReference type="Proteomes" id="UP000623172">
    <property type="component" value="Unassembled WGS sequence"/>
</dbReference>
<evidence type="ECO:0000256" key="3">
    <source>
        <dbReference type="ARBA" id="ARBA00022576"/>
    </source>
</evidence>
<dbReference type="HAMAP" id="MF_01023">
    <property type="entry name" value="HisC_aminotrans_2"/>
    <property type="match status" value="1"/>
</dbReference>
<comment type="subunit">
    <text evidence="2 6">Homodimer.</text>
</comment>
<comment type="similarity">
    <text evidence="6">Belongs to the class-II pyridoxal-phosphate-dependent aminotransferase family. Histidinol-phosphate aminotransferase subfamily.</text>
</comment>
<comment type="caution">
    <text evidence="8">The sequence shown here is derived from an EMBL/GenBank/DDBJ whole genome shotgun (WGS) entry which is preliminary data.</text>
</comment>
<evidence type="ECO:0000313" key="8">
    <source>
        <dbReference type="EMBL" id="MBC8531420.1"/>
    </source>
</evidence>
<sequence>MQSLEPYTAGEQPKDKKYIKLNTNENPYEPTPALQDALKNARSLRLYPDPLAAEFCEAAGKANGLPADHVFAGNGSDEVLALAFKAFFDSPVLFADITYSFYPVFCEFFKIEFLLVPLRDDFTLDAAGFLKPNGGVAIANPNAPTGITLELKELQTILDYNLARKRVVLIDEAYVAFGAESAAKLIPQYPNLVVVRTLSKSHALAGMRLGYALAQPHLIEGLRMAKDSFNSYPVDSLAQAAGTAALRDAAYYEGVLSRVVDTRTWFVRALTEMGFRVLPSKTNFVFAGHDRIKAAELFKRLRDRGVLVRYFDAPRVRDFLRITIGTDEDMQKVAAILQEILS</sequence>
<gene>
    <name evidence="6" type="primary">hisC</name>
    <name evidence="8" type="ORF">H8696_06115</name>
</gene>
<dbReference type="NCBIfam" id="TIGR01141">
    <property type="entry name" value="hisC"/>
    <property type="match status" value="1"/>
</dbReference>
<dbReference type="Pfam" id="PF00155">
    <property type="entry name" value="Aminotran_1_2"/>
    <property type="match status" value="1"/>
</dbReference>
<dbReference type="EMBL" id="JACRSR010000002">
    <property type="protein sequence ID" value="MBC8531420.1"/>
    <property type="molecule type" value="Genomic_DNA"/>
</dbReference>
<keyword evidence="5 6" id="KW-0663">Pyridoxal phosphate</keyword>
<keyword evidence="6" id="KW-0028">Amino-acid biosynthesis</keyword>
<dbReference type="Gene3D" id="3.40.640.10">
    <property type="entry name" value="Type I PLP-dependent aspartate aminotransferase-like (Major domain)"/>
    <property type="match status" value="1"/>
</dbReference>
<dbReference type="PANTHER" id="PTHR43643">
    <property type="entry name" value="HISTIDINOL-PHOSPHATE AMINOTRANSFERASE 2"/>
    <property type="match status" value="1"/>
</dbReference>
<feature type="modified residue" description="N6-(pyridoxal phosphate)lysine" evidence="6">
    <location>
        <position position="200"/>
    </location>
</feature>
<dbReference type="CDD" id="cd00609">
    <property type="entry name" value="AAT_like"/>
    <property type="match status" value="1"/>
</dbReference>
<proteinExistence type="inferred from homology"/>
<dbReference type="InterPro" id="IPR004839">
    <property type="entry name" value="Aminotransferase_I/II_large"/>
</dbReference>
<evidence type="ECO:0000256" key="4">
    <source>
        <dbReference type="ARBA" id="ARBA00022679"/>
    </source>
</evidence>
<dbReference type="InterPro" id="IPR015422">
    <property type="entry name" value="PyrdxlP-dep_Trfase_small"/>
</dbReference>
<keyword evidence="6" id="KW-0368">Histidine biosynthesis</keyword>
<evidence type="ECO:0000259" key="7">
    <source>
        <dbReference type="Pfam" id="PF00155"/>
    </source>
</evidence>
<dbReference type="GO" id="GO:0000105">
    <property type="term" value="P:L-histidine biosynthetic process"/>
    <property type="evidence" value="ECO:0007669"/>
    <property type="project" value="UniProtKB-UniRule"/>
</dbReference>
<keyword evidence="9" id="KW-1185">Reference proteome</keyword>
<comment type="cofactor">
    <cofactor evidence="1 6">
        <name>pyridoxal 5'-phosphate</name>
        <dbReference type="ChEBI" id="CHEBI:597326"/>
    </cofactor>
</comment>
<evidence type="ECO:0000256" key="1">
    <source>
        <dbReference type="ARBA" id="ARBA00001933"/>
    </source>
</evidence>
<dbReference type="GO" id="GO:0004400">
    <property type="term" value="F:histidinol-phosphate transaminase activity"/>
    <property type="evidence" value="ECO:0007669"/>
    <property type="project" value="UniProtKB-UniRule"/>
</dbReference>
<protein>
    <recommendedName>
        <fullName evidence="6">Histidinol-phosphate aminotransferase</fullName>
        <ecNumber evidence="6">2.6.1.9</ecNumber>
    </recommendedName>
    <alternativeName>
        <fullName evidence="6">Imidazole acetol-phosphate transaminase</fullName>
    </alternativeName>
</protein>
<evidence type="ECO:0000256" key="5">
    <source>
        <dbReference type="ARBA" id="ARBA00022898"/>
    </source>
</evidence>